<accession>A0ABM5N803</accession>
<evidence type="ECO:0000313" key="2">
    <source>
        <dbReference type="Proteomes" id="UP000002875"/>
    </source>
</evidence>
<proteinExistence type="predicted"/>
<reference evidence="1 2" key="1">
    <citation type="submission" date="2011-07" db="EMBL/GenBank/DDBJ databases">
        <title>The complete genome of plasmid 2 of Emticicia oligotrophica DSM 17448.</title>
        <authorList>
            <consortium name="US DOE Joint Genome Institute (JGI-PGF)"/>
            <person name="Lucas S."/>
            <person name="Han J."/>
            <person name="Lapidus A."/>
            <person name="Bruce D."/>
            <person name="Goodwin L."/>
            <person name="Pitluck S."/>
            <person name="Peters L."/>
            <person name="Kyrpides N."/>
            <person name="Mavromatis K."/>
            <person name="Ivanova N."/>
            <person name="Ovchinnikova G."/>
            <person name="Teshima H."/>
            <person name="Detter J.C."/>
            <person name="Tapia R."/>
            <person name="Han C."/>
            <person name="Land M."/>
            <person name="Hauser L."/>
            <person name="Markowitz V."/>
            <person name="Cheng J.-F."/>
            <person name="Hugenholtz P."/>
            <person name="Woyke T."/>
            <person name="Wu D."/>
            <person name="Tindall B."/>
            <person name="Pomrenke H."/>
            <person name="Brambilla E."/>
            <person name="Klenk H.-P."/>
            <person name="Eisen J.A."/>
        </authorList>
    </citation>
    <scope>NUCLEOTIDE SEQUENCE [LARGE SCALE GENOMIC DNA]</scope>
    <source>
        <strain evidence="2">DSM 17448 / GPTSA100-15</strain>
        <plasmid evidence="1 2">pEMTOL02</plasmid>
    </source>
</reference>
<geneLocation type="plasmid" evidence="1 2">
    <name>pEMTOL02</name>
</geneLocation>
<dbReference type="Proteomes" id="UP000002875">
    <property type="component" value="Plasmid pEMTOL02"/>
</dbReference>
<evidence type="ECO:0008006" key="3">
    <source>
        <dbReference type="Google" id="ProtNLM"/>
    </source>
</evidence>
<dbReference type="EMBL" id="CP002963">
    <property type="protein sequence ID" value="AFK05640.1"/>
    <property type="molecule type" value="Genomic_DNA"/>
</dbReference>
<keyword evidence="2" id="KW-1185">Reference proteome</keyword>
<organism evidence="1 2">
    <name type="scientific">Emticicia oligotrophica (strain DSM 17448 / CIP 109782 / MTCC 6937 / GPTSA100-15)</name>
    <dbReference type="NCBI Taxonomy" id="929562"/>
    <lineage>
        <taxon>Bacteria</taxon>
        <taxon>Pseudomonadati</taxon>
        <taxon>Bacteroidota</taxon>
        <taxon>Cytophagia</taxon>
        <taxon>Cytophagales</taxon>
        <taxon>Leadbetterellaceae</taxon>
        <taxon>Emticicia</taxon>
    </lineage>
</organism>
<name>A0ABM5N803_EMTOG</name>
<evidence type="ECO:0000313" key="1">
    <source>
        <dbReference type="EMBL" id="AFK05640.1"/>
    </source>
</evidence>
<gene>
    <name evidence="1" type="ORF">Emtol_0122</name>
</gene>
<protein>
    <recommendedName>
        <fullName evidence="3">TonB C-terminal domain-containing protein</fullName>
    </recommendedName>
</protein>
<sequence length="129" mass="15289">MRYLSQCNMNLKIFYLIFILPIQLYSQEEIYLYPEKPSEFVYGEDSILIYIKQNFCICNHFNEIRSATVQFVVEPNGGYSNLIFISKINDDLKEKIRVVINQLPLWKPGTVKDKPVRSYRILNIICKNK</sequence>
<keyword evidence="1" id="KW-0614">Plasmid</keyword>